<dbReference type="Proteomes" id="UP000298652">
    <property type="component" value="Chromosome 7"/>
</dbReference>
<protein>
    <submittedName>
        <fullName evidence="2">Uncharacterized protein</fullName>
    </submittedName>
</protein>
<evidence type="ECO:0000313" key="2">
    <source>
        <dbReference type="EMBL" id="TKW02819.1"/>
    </source>
</evidence>
<dbReference type="AlphaFoldDB" id="A0A4U6TQA1"/>
<gene>
    <name evidence="2" type="ORF">SEVIR_7G037916v2</name>
</gene>
<organism evidence="2 3">
    <name type="scientific">Setaria viridis</name>
    <name type="common">Green bristlegrass</name>
    <name type="synonym">Setaria italica subsp. viridis</name>
    <dbReference type="NCBI Taxonomy" id="4556"/>
    <lineage>
        <taxon>Eukaryota</taxon>
        <taxon>Viridiplantae</taxon>
        <taxon>Streptophyta</taxon>
        <taxon>Embryophyta</taxon>
        <taxon>Tracheophyta</taxon>
        <taxon>Spermatophyta</taxon>
        <taxon>Magnoliopsida</taxon>
        <taxon>Liliopsida</taxon>
        <taxon>Poales</taxon>
        <taxon>Poaceae</taxon>
        <taxon>PACMAD clade</taxon>
        <taxon>Panicoideae</taxon>
        <taxon>Panicodae</taxon>
        <taxon>Paniceae</taxon>
        <taxon>Cenchrinae</taxon>
        <taxon>Setaria</taxon>
    </lineage>
</organism>
<reference evidence="2" key="1">
    <citation type="submission" date="2019-03" db="EMBL/GenBank/DDBJ databases">
        <title>WGS assembly of Setaria viridis.</title>
        <authorList>
            <person name="Huang P."/>
            <person name="Jenkins J."/>
            <person name="Grimwood J."/>
            <person name="Barry K."/>
            <person name="Healey A."/>
            <person name="Mamidi S."/>
            <person name="Sreedasyam A."/>
            <person name="Shu S."/>
            <person name="Feldman M."/>
            <person name="Wu J."/>
            <person name="Yu Y."/>
            <person name="Chen C."/>
            <person name="Johnson J."/>
            <person name="Rokhsar D."/>
            <person name="Baxter I."/>
            <person name="Schmutz J."/>
            <person name="Brutnell T."/>
            <person name="Kellogg E."/>
        </authorList>
    </citation>
    <scope>NUCLEOTIDE SEQUENCE [LARGE SCALE GENOMIC DNA]</scope>
</reference>
<name>A0A4U6TQA1_SETVI</name>
<feature type="region of interest" description="Disordered" evidence="1">
    <location>
        <begin position="1"/>
        <end position="26"/>
    </location>
</feature>
<keyword evidence="3" id="KW-1185">Reference proteome</keyword>
<accession>A0A4U6TQA1</accession>
<sequence>MEPTPRVTEGRPLRVLRSRASRPALRSSACSHYAAAAARNQIIILTRPASPPPPPPTAVVLSSARSPCTADDDRPPPRHGLPAHPAPPARPPLLAGDTAPTSQCFIQAIVDLKKGEHLLKCGKRGKPKFCAFRLSSLLQVFLHGVFFTKKFSEVNLVYN</sequence>
<evidence type="ECO:0000313" key="3">
    <source>
        <dbReference type="Proteomes" id="UP000298652"/>
    </source>
</evidence>
<evidence type="ECO:0000256" key="1">
    <source>
        <dbReference type="SAM" id="MobiDB-lite"/>
    </source>
</evidence>
<proteinExistence type="predicted"/>
<dbReference type="EMBL" id="CM016558">
    <property type="protein sequence ID" value="TKW02819.1"/>
    <property type="molecule type" value="Genomic_DNA"/>
</dbReference>
<dbReference type="Gramene" id="TKW02819">
    <property type="protein sequence ID" value="TKW02819"/>
    <property type="gene ID" value="SEVIR_7G037916v2"/>
</dbReference>
<feature type="region of interest" description="Disordered" evidence="1">
    <location>
        <begin position="46"/>
        <end position="97"/>
    </location>
</feature>